<keyword evidence="5" id="KW-0067">ATP-binding</keyword>
<comment type="subcellular location">
    <subcellularLocation>
        <location evidence="1">Cytoplasm</location>
    </subcellularLocation>
</comment>
<proteinExistence type="inferred from homology"/>
<dbReference type="InterPro" id="IPR027417">
    <property type="entry name" value="P-loop_NTPase"/>
</dbReference>
<evidence type="ECO:0000256" key="1">
    <source>
        <dbReference type="ARBA" id="ARBA00004496"/>
    </source>
</evidence>
<dbReference type="InterPro" id="IPR001482">
    <property type="entry name" value="T2SS/T4SS_dom"/>
</dbReference>
<dbReference type="FunFam" id="3.30.450.90:FF:000001">
    <property type="entry name" value="Type II secretion system ATPase GspE"/>
    <property type="match status" value="1"/>
</dbReference>
<sequence>MTIALPPLARLILQHQLMKEDDLSKAAADAKHLQRSFAQHLVISKLMEASQLSHIQSLSQNLPIYALPNQLSQAIETGLDPALFIKYRMLPLSCDEHTLTLAMSDVTDKDAIAAIRFHARRQIRPVLVEEDKLSALLDRLYLGAGTFDDAQKTVSSPQAQADDAPTVRFVNQLFADAIRLKASDIHFEPYDASYRIRFRIDGVMQVIHSPPKSMAAKIASYIKVMANLDIAERRRAQDGRLKFDTQDGRSVDFRVSTLPTLYGEKVVLRLLDSAHALIGLDALGMDDAQKQLFIHALSRPQGMILVTGPTGSGKTVSLYTALMRLNQPEINILSCEDPVEINLPGVNQVNINPKVQLDFADALRAFLRQDPDVIMVGEIRDTDTAQIATTAAQTGHLVLSTLHTNSASDTITRMHSMGVPSFHLASSLSLIIAQRLARRLCDACKQPTTLPDDVLRSAGFSDQDIAMHPTLYTPVGCHKCKDGHQGRVGIFEVLPITPPMAELILAQASAAKIDAWARAQGHDSLRQAGIKKVLAGQISLTEMHRVTSESWQSRSSSVDNPVDKV</sequence>
<dbReference type="Gene3D" id="3.40.50.300">
    <property type="entry name" value="P-loop containing nucleotide triphosphate hydrolases"/>
    <property type="match status" value="1"/>
</dbReference>
<reference evidence="7 8" key="1">
    <citation type="journal article" date="2016" name="Genome Biol. Evol.">
        <title>Comparative Genomic Analyses of the Moraxella catarrhalis Serosensitive and Seroresistant Lineages Demonstrate Their Independent Evolution.</title>
        <authorList>
            <person name="Earl J.P."/>
            <person name="de Vries S.P."/>
            <person name="Ahmed A."/>
            <person name="Powell E."/>
            <person name="Schultz M.P."/>
            <person name="Hermans P.W."/>
            <person name="Hill D.J."/>
            <person name="Zhou Z."/>
            <person name="Constantinidou C.I."/>
            <person name="Hu F.Z."/>
            <person name="Bootsma H.J."/>
            <person name="Ehrlich G.D."/>
        </authorList>
    </citation>
    <scope>NUCLEOTIDE SEQUENCE [LARGE SCALE GENOMIC DNA]</scope>
    <source>
        <strain evidence="7 8">Z7542</strain>
    </source>
</reference>
<dbReference type="Pfam" id="PF00437">
    <property type="entry name" value="T2SSE"/>
    <property type="match status" value="1"/>
</dbReference>
<evidence type="ECO:0000256" key="3">
    <source>
        <dbReference type="ARBA" id="ARBA00022490"/>
    </source>
</evidence>
<dbReference type="GO" id="GO:0005524">
    <property type="term" value="F:ATP binding"/>
    <property type="evidence" value="ECO:0007669"/>
    <property type="project" value="UniProtKB-KW"/>
</dbReference>
<dbReference type="PROSITE" id="PS00662">
    <property type="entry name" value="T2SP_E"/>
    <property type="match status" value="1"/>
</dbReference>
<dbReference type="Proteomes" id="UP000078228">
    <property type="component" value="Unassembled WGS sequence"/>
</dbReference>
<dbReference type="EMBL" id="LXHC01000005">
    <property type="protein sequence ID" value="OAU97739.1"/>
    <property type="molecule type" value="Genomic_DNA"/>
</dbReference>
<dbReference type="PATRIC" id="fig|480.237.peg.582"/>
<accession>A0A198UN71</accession>
<dbReference type="RefSeq" id="WP_064611768.1">
    <property type="nucleotide sequence ID" value="NZ_LXHB01000131.1"/>
</dbReference>
<dbReference type="Gene3D" id="3.30.450.90">
    <property type="match status" value="1"/>
</dbReference>
<dbReference type="InterPro" id="IPR037257">
    <property type="entry name" value="T2SS_E_N_sf"/>
</dbReference>
<evidence type="ECO:0000313" key="7">
    <source>
        <dbReference type="EMBL" id="OAU97739.1"/>
    </source>
</evidence>
<dbReference type="GO" id="GO:0005737">
    <property type="term" value="C:cytoplasm"/>
    <property type="evidence" value="ECO:0007669"/>
    <property type="project" value="UniProtKB-SubCell"/>
</dbReference>
<dbReference type="PANTHER" id="PTHR30258">
    <property type="entry name" value="TYPE II SECRETION SYSTEM PROTEIN GSPE-RELATED"/>
    <property type="match status" value="1"/>
</dbReference>
<name>A0A198UN71_MORCA</name>
<dbReference type="SUPFAM" id="SSF160246">
    <property type="entry name" value="EspE N-terminal domain-like"/>
    <property type="match status" value="1"/>
</dbReference>
<keyword evidence="3" id="KW-0963">Cytoplasm</keyword>
<dbReference type="GO" id="GO:0009297">
    <property type="term" value="P:pilus assembly"/>
    <property type="evidence" value="ECO:0007669"/>
    <property type="project" value="InterPro"/>
</dbReference>
<dbReference type="InterPro" id="IPR013374">
    <property type="entry name" value="ATPase_typ4_pilus-assembl_PilB"/>
</dbReference>
<dbReference type="Gene3D" id="3.30.300.160">
    <property type="entry name" value="Type II secretion system, protein E, N-terminal domain"/>
    <property type="match status" value="1"/>
</dbReference>
<gene>
    <name evidence="7" type="ORF">AO384_0425</name>
</gene>
<evidence type="ECO:0000259" key="6">
    <source>
        <dbReference type="PROSITE" id="PS00662"/>
    </source>
</evidence>
<evidence type="ECO:0000256" key="5">
    <source>
        <dbReference type="ARBA" id="ARBA00022840"/>
    </source>
</evidence>
<evidence type="ECO:0000256" key="2">
    <source>
        <dbReference type="ARBA" id="ARBA00006611"/>
    </source>
</evidence>
<dbReference type="GO" id="GO:0005886">
    <property type="term" value="C:plasma membrane"/>
    <property type="evidence" value="ECO:0007669"/>
    <property type="project" value="TreeGrafter"/>
</dbReference>
<dbReference type="AlphaFoldDB" id="A0A198UN71"/>
<dbReference type="OrthoDB" id="9804785at2"/>
<dbReference type="InterPro" id="IPR007831">
    <property type="entry name" value="T2SS_GspE_N"/>
</dbReference>
<dbReference type="SUPFAM" id="SSF52540">
    <property type="entry name" value="P-loop containing nucleoside triphosphate hydrolases"/>
    <property type="match status" value="1"/>
</dbReference>
<keyword evidence="4" id="KW-0547">Nucleotide-binding</keyword>
<organism evidence="7 8">
    <name type="scientific">Moraxella catarrhalis</name>
    <name type="common">Branhamella catarrhalis</name>
    <dbReference type="NCBI Taxonomy" id="480"/>
    <lineage>
        <taxon>Bacteria</taxon>
        <taxon>Pseudomonadati</taxon>
        <taxon>Pseudomonadota</taxon>
        <taxon>Gammaproteobacteria</taxon>
        <taxon>Moraxellales</taxon>
        <taxon>Moraxellaceae</taxon>
        <taxon>Moraxella</taxon>
    </lineage>
</organism>
<comment type="caution">
    <text evidence="7">The sequence shown here is derived from an EMBL/GenBank/DDBJ whole genome shotgun (WGS) entry which is preliminary data.</text>
</comment>
<evidence type="ECO:0000256" key="4">
    <source>
        <dbReference type="ARBA" id="ARBA00022741"/>
    </source>
</evidence>
<dbReference type="NCBIfam" id="TIGR02538">
    <property type="entry name" value="type_IV_pilB"/>
    <property type="match status" value="1"/>
</dbReference>
<dbReference type="PANTHER" id="PTHR30258:SF1">
    <property type="entry name" value="PROTEIN TRANSPORT PROTEIN HOFB HOMOLOG"/>
    <property type="match status" value="1"/>
</dbReference>
<protein>
    <submittedName>
        <fullName evidence="7">Type IV fimbrial assembly, ATPase PilB</fullName>
    </submittedName>
</protein>
<dbReference type="GO" id="GO:0016887">
    <property type="term" value="F:ATP hydrolysis activity"/>
    <property type="evidence" value="ECO:0007669"/>
    <property type="project" value="InterPro"/>
</dbReference>
<dbReference type="CDD" id="cd01129">
    <property type="entry name" value="PulE-GspE-like"/>
    <property type="match status" value="1"/>
</dbReference>
<keyword evidence="8" id="KW-1185">Reference proteome</keyword>
<feature type="domain" description="Bacterial type II secretion system protein E" evidence="6">
    <location>
        <begin position="367"/>
        <end position="381"/>
    </location>
</feature>
<evidence type="ECO:0000313" key="8">
    <source>
        <dbReference type="Proteomes" id="UP000078228"/>
    </source>
</evidence>
<dbReference type="FunFam" id="3.40.50.300:FF:000398">
    <property type="entry name" value="Type IV pilus assembly ATPase PilB"/>
    <property type="match status" value="1"/>
</dbReference>
<dbReference type="Pfam" id="PF05157">
    <property type="entry name" value="MshEN"/>
    <property type="match status" value="1"/>
</dbReference>
<comment type="similarity">
    <text evidence="2">Belongs to the GSP E family.</text>
</comment>